<gene>
    <name evidence="1" type="ORF">CWE13_12585</name>
</gene>
<evidence type="ECO:0000313" key="1">
    <source>
        <dbReference type="EMBL" id="RUO33572.1"/>
    </source>
</evidence>
<comment type="caution">
    <text evidence="1">The sequence shown here is derived from an EMBL/GenBank/DDBJ whole genome shotgun (WGS) entry which is preliminary data.</text>
</comment>
<proteinExistence type="predicted"/>
<keyword evidence="2" id="KW-1185">Reference proteome</keyword>
<organism evidence="1 2">
    <name type="scientific">Aliidiomarina shirensis</name>
    <dbReference type="NCBI Taxonomy" id="1048642"/>
    <lineage>
        <taxon>Bacteria</taxon>
        <taxon>Pseudomonadati</taxon>
        <taxon>Pseudomonadota</taxon>
        <taxon>Gammaproteobacteria</taxon>
        <taxon>Alteromonadales</taxon>
        <taxon>Idiomarinaceae</taxon>
        <taxon>Aliidiomarina</taxon>
    </lineage>
</organism>
<accession>A0A432WIC7</accession>
<dbReference type="Proteomes" id="UP000286934">
    <property type="component" value="Unassembled WGS sequence"/>
</dbReference>
<protein>
    <submittedName>
        <fullName evidence="1">Uncharacterized protein</fullName>
    </submittedName>
</protein>
<dbReference type="AlphaFoldDB" id="A0A432WIC7"/>
<reference evidence="2" key="1">
    <citation type="journal article" date="2018" name="Front. Microbiol.">
        <title>Genome-Based Analysis Reveals the Taxonomy and Diversity of the Family Idiomarinaceae.</title>
        <authorList>
            <person name="Liu Y."/>
            <person name="Lai Q."/>
            <person name="Shao Z."/>
        </authorList>
    </citation>
    <scope>NUCLEOTIDE SEQUENCE [LARGE SCALE GENOMIC DNA]</scope>
    <source>
        <strain evidence="2">AIS</strain>
    </source>
</reference>
<evidence type="ECO:0000313" key="2">
    <source>
        <dbReference type="Proteomes" id="UP000286934"/>
    </source>
</evidence>
<dbReference type="EMBL" id="PIPP01000010">
    <property type="protein sequence ID" value="RUO33572.1"/>
    <property type="molecule type" value="Genomic_DNA"/>
</dbReference>
<name>A0A432WIC7_9GAMM</name>
<sequence>MEQQKSAEAVVGWLPPTEGLNIGYESEHVDSMRLRTTARAKNSPIPKREARSLRGTARLCSTPRHQQEQLRAGLI</sequence>